<dbReference type="PROSITE" id="PS00077">
    <property type="entry name" value="COX1_CUB"/>
    <property type="match status" value="1"/>
</dbReference>
<proteinExistence type="inferred from homology"/>
<dbReference type="Gene3D" id="1.20.210.10">
    <property type="entry name" value="Cytochrome c oxidase-like, subunit I domain"/>
    <property type="match status" value="1"/>
</dbReference>
<evidence type="ECO:0000256" key="9">
    <source>
        <dbReference type="ARBA" id="ARBA00022982"/>
    </source>
</evidence>
<dbReference type="GO" id="GO:0004129">
    <property type="term" value="F:cytochrome-c oxidase activity"/>
    <property type="evidence" value="ECO:0007669"/>
    <property type="project" value="InterPro"/>
</dbReference>
<dbReference type="Pfam" id="PF00115">
    <property type="entry name" value="COX1"/>
    <property type="match status" value="1"/>
</dbReference>
<feature type="transmembrane region" description="Helical" evidence="15">
    <location>
        <begin position="503"/>
        <end position="527"/>
    </location>
</feature>
<comment type="caution">
    <text evidence="17">The sequence shown here is derived from an EMBL/GenBank/DDBJ whole genome shotgun (WGS) entry which is preliminary data.</text>
</comment>
<gene>
    <name evidence="17" type="primary">cyoB</name>
    <name evidence="17" type="ORF">CSEC_2434</name>
</gene>
<keyword evidence="13 15" id="KW-0472">Membrane</keyword>
<keyword evidence="8" id="KW-0479">Metal-binding</keyword>
<keyword evidence="17" id="KW-0560">Oxidoreductase</keyword>
<dbReference type="GO" id="GO:0009486">
    <property type="term" value="F:cytochrome bo3 ubiquinol oxidase activity"/>
    <property type="evidence" value="ECO:0007669"/>
    <property type="project" value="TreeGrafter"/>
</dbReference>
<dbReference type="GO" id="GO:0005886">
    <property type="term" value="C:plasma membrane"/>
    <property type="evidence" value="ECO:0007669"/>
    <property type="project" value="UniProtKB-SubCell"/>
</dbReference>
<dbReference type="InterPro" id="IPR000883">
    <property type="entry name" value="Cyt_C_Oxase_1"/>
</dbReference>
<dbReference type="RefSeq" id="WP_041018784.1">
    <property type="nucleotide sequence ID" value="NZ_CCEJ010000015.1"/>
</dbReference>
<dbReference type="InterPro" id="IPR014207">
    <property type="entry name" value="Cyt_c_ubiqinol_oxidase_su1"/>
</dbReference>
<reference evidence="17" key="2">
    <citation type="submission" date="2014-09" db="EMBL/GenBank/DDBJ databases">
        <title>Criblamydia sequanensis harbors a mega-plasmid encoding arsenite resistance.</title>
        <authorList>
            <person name="Bertelli C."/>
            <person name="Goesmann A."/>
            <person name="Greub G."/>
        </authorList>
    </citation>
    <scope>NUCLEOTIDE SEQUENCE [LARGE SCALE GENOMIC DNA]</scope>
    <source>
        <strain evidence="17">CRIB-18</strain>
    </source>
</reference>
<dbReference type="InterPro" id="IPR036927">
    <property type="entry name" value="Cyt_c_oxase-like_su1_sf"/>
</dbReference>
<dbReference type="EMBL" id="CCEJ010000015">
    <property type="protein sequence ID" value="CDR35240.1"/>
    <property type="molecule type" value="Genomic_DNA"/>
</dbReference>
<evidence type="ECO:0000256" key="11">
    <source>
        <dbReference type="ARBA" id="ARBA00023004"/>
    </source>
</evidence>
<sequence>MNEDGSWTDWFGKLSIKAFQHDGIEASVSIAIIVTAIIISGLLFYYQGWKGLWYRWITTLDPKRIGIMYLVVALLMLFKGIVDASMIRSQLVLSVGESTGYLKPSHFQQIFTAHGTTMIFFVGMGVVFGLLNIIVPLQIGARDVAFPFLNSLSFWLFSVGAILVNLSLMIGNFSGAGWLAYPPLSGLRYSPDVGVDYWIWSIQIAGIGSLLSGINFFVTILKLRCPGMTLMKMPLFTWSALTSMVLVIFAFPILTATLAMLSLDRMFGMHFFTSEADGNPMLFVNLIWAWGHPEVYILILPAFGIFSEIVATFSEKRLFGYVSMVWALVGITILSFIVWLHHFFTMGAGANVNAFFGVMTMFIAIPTGVKVFNWLFTLYGGRVHFKTPMLWFLGFIFIFTTGGMSGVLMSIPPADFQVHNSLFLIAHFHSMVIGGVLFGFFAGYTYWFPKVFGFTLNERLGKQAFWFWFLGFLIAFMPLYVLGFMGATRRINHYEASTGWQPLYIVAAIGILFIIIGVILQNLQLLVSVLKRNENRDLTGDPWNGRTLEWSTSSPPPLYNFAHLPNVTQRDAFWENKHLQKNQHVEHYQGIHLPKNSSMGVFIGFFSLLLGFGLIWNIGWLSLLSLLSILALTITRLSLNQIEYEYPASKIAKIESSREKKRHGY</sequence>
<reference evidence="17" key="1">
    <citation type="submission" date="2013-12" db="EMBL/GenBank/DDBJ databases">
        <authorList>
            <person name="Linke B."/>
        </authorList>
    </citation>
    <scope>NUCLEOTIDE SEQUENCE [LARGE SCALE GENOMIC DNA]</scope>
    <source>
        <strain evidence="17">CRIB-18</strain>
    </source>
</reference>
<dbReference type="AlphaFoldDB" id="A0A090D377"/>
<dbReference type="GO" id="GO:0046872">
    <property type="term" value="F:metal ion binding"/>
    <property type="evidence" value="ECO:0007669"/>
    <property type="project" value="UniProtKB-KW"/>
</dbReference>
<keyword evidence="3 14" id="KW-0813">Transport</keyword>
<accession>A0A090D377</accession>
<keyword evidence="9 14" id="KW-0249">Electron transport</keyword>
<dbReference type="STRING" id="1437425.CSEC_2434"/>
<dbReference type="GO" id="GO:0015990">
    <property type="term" value="P:electron transport coupled proton transport"/>
    <property type="evidence" value="ECO:0007669"/>
    <property type="project" value="TreeGrafter"/>
</dbReference>
<evidence type="ECO:0000256" key="8">
    <source>
        <dbReference type="ARBA" id="ARBA00022723"/>
    </source>
</evidence>
<dbReference type="eggNOG" id="COG0843">
    <property type="taxonomic scope" value="Bacteria"/>
</dbReference>
<feature type="transmembrane region" description="Helical" evidence="15">
    <location>
        <begin position="390"/>
        <end position="411"/>
    </location>
</feature>
<feature type="transmembrane region" description="Helical" evidence="15">
    <location>
        <begin position="67"/>
        <end position="87"/>
    </location>
</feature>
<keyword evidence="12" id="KW-0186">Copper</keyword>
<dbReference type="NCBIfam" id="TIGR02843">
    <property type="entry name" value="CyoB"/>
    <property type="match status" value="1"/>
</dbReference>
<feature type="transmembrane region" description="Helical" evidence="15">
    <location>
        <begin position="281"/>
        <end position="306"/>
    </location>
</feature>
<dbReference type="GO" id="GO:0020037">
    <property type="term" value="F:heme binding"/>
    <property type="evidence" value="ECO:0007669"/>
    <property type="project" value="InterPro"/>
</dbReference>
<evidence type="ECO:0000256" key="13">
    <source>
        <dbReference type="ARBA" id="ARBA00023136"/>
    </source>
</evidence>
<dbReference type="EC" id="1.10.3.-" evidence="17"/>
<evidence type="ECO:0000256" key="14">
    <source>
        <dbReference type="RuleBase" id="RU000370"/>
    </source>
</evidence>
<name>A0A090D377_9BACT</name>
<evidence type="ECO:0000256" key="10">
    <source>
        <dbReference type="ARBA" id="ARBA00022989"/>
    </source>
</evidence>
<feature type="transmembrane region" description="Helical" evidence="15">
    <location>
        <begin position="599"/>
        <end position="616"/>
    </location>
</feature>
<keyword evidence="7 14" id="KW-0812">Transmembrane</keyword>
<dbReference type="Proteomes" id="UP000031552">
    <property type="component" value="Unassembled WGS sequence"/>
</dbReference>
<evidence type="ECO:0000256" key="15">
    <source>
        <dbReference type="SAM" id="Phobius"/>
    </source>
</evidence>
<keyword evidence="11" id="KW-0408">Iron</keyword>
<dbReference type="FunFam" id="1.20.210.10:FF:000002">
    <property type="entry name" value="Cytochrome o ubiquinol oxidase, subunit I"/>
    <property type="match status" value="1"/>
</dbReference>
<dbReference type="OrthoDB" id="9759913at2"/>
<comment type="similarity">
    <text evidence="2 14">Belongs to the heme-copper respiratory oxidase family.</text>
</comment>
<dbReference type="PROSITE" id="PS50855">
    <property type="entry name" value="COX1"/>
    <property type="match status" value="1"/>
</dbReference>
<dbReference type="GO" id="GO:0022904">
    <property type="term" value="P:respiratory electron transport chain"/>
    <property type="evidence" value="ECO:0007669"/>
    <property type="project" value="TreeGrafter"/>
</dbReference>
<comment type="subcellular location">
    <subcellularLocation>
        <location evidence="1">Cell membrane</location>
        <topology evidence="1">Multi-pass membrane protein</topology>
    </subcellularLocation>
</comment>
<evidence type="ECO:0000256" key="1">
    <source>
        <dbReference type="ARBA" id="ARBA00004651"/>
    </source>
</evidence>
<dbReference type="PANTHER" id="PTHR10422">
    <property type="entry name" value="CYTOCHROME C OXIDASE SUBUNIT 1"/>
    <property type="match status" value="1"/>
</dbReference>
<feature type="transmembrane region" description="Helical" evidence="15">
    <location>
        <begin position="235"/>
        <end position="261"/>
    </location>
</feature>
<dbReference type="GO" id="GO:0016682">
    <property type="term" value="F:oxidoreductase activity, acting on diphenols and related substances as donors, oxygen as acceptor"/>
    <property type="evidence" value="ECO:0007669"/>
    <property type="project" value="InterPro"/>
</dbReference>
<dbReference type="PRINTS" id="PR01165">
    <property type="entry name" value="CYCOXIDASEI"/>
</dbReference>
<feature type="transmembrane region" description="Helical" evidence="15">
    <location>
        <begin position="26"/>
        <end position="46"/>
    </location>
</feature>
<dbReference type="GO" id="GO:0009060">
    <property type="term" value="P:aerobic respiration"/>
    <property type="evidence" value="ECO:0007669"/>
    <property type="project" value="InterPro"/>
</dbReference>
<keyword evidence="4" id="KW-1003">Cell membrane</keyword>
<evidence type="ECO:0000256" key="2">
    <source>
        <dbReference type="ARBA" id="ARBA00009578"/>
    </source>
</evidence>
<evidence type="ECO:0000256" key="4">
    <source>
        <dbReference type="ARBA" id="ARBA00022475"/>
    </source>
</evidence>
<dbReference type="SUPFAM" id="SSF81442">
    <property type="entry name" value="Cytochrome c oxidase subunit I-like"/>
    <property type="match status" value="1"/>
</dbReference>
<keyword evidence="10 15" id="KW-1133">Transmembrane helix</keyword>
<dbReference type="InterPro" id="IPR023616">
    <property type="entry name" value="Cyt_c_oxase-like_su1_dom"/>
</dbReference>
<evidence type="ECO:0000256" key="3">
    <source>
        <dbReference type="ARBA" id="ARBA00022448"/>
    </source>
</evidence>
<feature type="transmembrane region" description="Helical" evidence="15">
    <location>
        <begin position="465"/>
        <end position="483"/>
    </location>
</feature>
<keyword evidence="5 14" id="KW-0349">Heme</keyword>
<evidence type="ECO:0000256" key="7">
    <source>
        <dbReference type="ARBA" id="ARBA00022692"/>
    </source>
</evidence>
<evidence type="ECO:0000259" key="16">
    <source>
        <dbReference type="PROSITE" id="PS50855"/>
    </source>
</evidence>
<evidence type="ECO:0000256" key="12">
    <source>
        <dbReference type="ARBA" id="ARBA00023008"/>
    </source>
</evidence>
<evidence type="ECO:0000256" key="5">
    <source>
        <dbReference type="ARBA" id="ARBA00022617"/>
    </source>
</evidence>
<feature type="domain" description="Cytochrome oxidase subunit I profile" evidence="16">
    <location>
        <begin position="47"/>
        <end position="568"/>
    </location>
</feature>
<dbReference type="CDD" id="cd01662">
    <property type="entry name" value="Ubiquinol_Oxidase_I"/>
    <property type="match status" value="1"/>
</dbReference>
<evidence type="ECO:0000313" key="18">
    <source>
        <dbReference type="Proteomes" id="UP000031552"/>
    </source>
</evidence>
<dbReference type="PANTHER" id="PTHR10422:SF35">
    <property type="entry name" value="CYTOCHROME BO(3) UBIQUINOL OXIDASE SUBUNIT 1"/>
    <property type="match status" value="1"/>
</dbReference>
<feature type="transmembrane region" description="Helical" evidence="15">
    <location>
        <begin position="107"/>
        <end position="131"/>
    </location>
</feature>
<keyword evidence="6 14" id="KW-0679">Respiratory chain</keyword>
<feature type="transmembrane region" description="Helical" evidence="15">
    <location>
        <begin position="318"/>
        <end position="342"/>
    </location>
</feature>
<feature type="transmembrane region" description="Helical" evidence="15">
    <location>
        <begin position="152"/>
        <end position="178"/>
    </location>
</feature>
<dbReference type="InterPro" id="IPR023615">
    <property type="entry name" value="Cyt_c_Oxase_su1_BS"/>
</dbReference>
<keyword evidence="18" id="KW-1185">Reference proteome</keyword>
<evidence type="ECO:0000256" key="6">
    <source>
        <dbReference type="ARBA" id="ARBA00022660"/>
    </source>
</evidence>
<feature type="transmembrane region" description="Helical" evidence="15">
    <location>
        <begin position="423"/>
        <end position="444"/>
    </location>
</feature>
<feature type="transmembrane region" description="Helical" evidence="15">
    <location>
        <begin position="354"/>
        <end position="378"/>
    </location>
</feature>
<organism evidence="17 18">
    <name type="scientific">Candidatus Criblamydia sequanensis CRIB-18</name>
    <dbReference type="NCBI Taxonomy" id="1437425"/>
    <lineage>
        <taxon>Bacteria</taxon>
        <taxon>Pseudomonadati</taxon>
        <taxon>Chlamydiota</taxon>
        <taxon>Chlamydiia</taxon>
        <taxon>Parachlamydiales</taxon>
        <taxon>Candidatus Criblamydiaceae</taxon>
        <taxon>Candidatus Criblamydia</taxon>
    </lineage>
</organism>
<evidence type="ECO:0000313" key="17">
    <source>
        <dbReference type="EMBL" id="CDR35240.1"/>
    </source>
</evidence>
<protein>
    <submittedName>
        <fullName evidence="17">Cytochrome o ubiquinol oxidase, subunit I</fullName>
        <ecNumber evidence="17">1.10.3.-</ecNumber>
    </submittedName>
</protein>
<feature type="transmembrane region" description="Helical" evidence="15">
    <location>
        <begin position="198"/>
        <end position="223"/>
    </location>
</feature>